<comment type="caution">
    <text evidence="2">The sequence shown here is derived from an EMBL/GenBank/DDBJ whole genome shotgun (WGS) entry which is preliminary data.</text>
</comment>
<protein>
    <submittedName>
        <fullName evidence="2">Uncharacterized protein</fullName>
    </submittedName>
</protein>
<keyword evidence="3" id="KW-1185">Reference proteome</keyword>
<dbReference type="Proteomes" id="UP000242519">
    <property type="component" value="Unassembled WGS sequence"/>
</dbReference>
<feature type="region of interest" description="Disordered" evidence="1">
    <location>
        <begin position="1"/>
        <end position="42"/>
    </location>
</feature>
<dbReference type="AlphaFoldDB" id="A0A218ZGT5"/>
<evidence type="ECO:0000313" key="3">
    <source>
        <dbReference type="Proteomes" id="UP000242519"/>
    </source>
</evidence>
<gene>
    <name evidence="2" type="ORF">B2J93_2010</name>
</gene>
<accession>A0A218ZGT5</accession>
<dbReference type="EMBL" id="MZNU01000019">
    <property type="protein sequence ID" value="OWP07237.1"/>
    <property type="molecule type" value="Genomic_DNA"/>
</dbReference>
<evidence type="ECO:0000256" key="1">
    <source>
        <dbReference type="SAM" id="MobiDB-lite"/>
    </source>
</evidence>
<evidence type="ECO:0000313" key="2">
    <source>
        <dbReference type="EMBL" id="OWP07237.1"/>
    </source>
</evidence>
<feature type="region of interest" description="Disordered" evidence="1">
    <location>
        <begin position="63"/>
        <end position="91"/>
    </location>
</feature>
<reference evidence="2 3" key="1">
    <citation type="submission" date="2017-04" db="EMBL/GenBank/DDBJ databases">
        <title>Draft genome sequence of Marssonina coronaria NL1: causal agent of apple blotch.</title>
        <authorList>
            <person name="Cheng Q."/>
        </authorList>
    </citation>
    <scope>NUCLEOTIDE SEQUENCE [LARGE SCALE GENOMIC DNA]</scope>
    <source>
        <strain evidence="2 3">NL1</strain>
    </source>
</reference>
<organism evidence="2 3">
    <name type="scientific">Diplocarpon coronariae</name>
    <dbReference type="NCBI Taxonomy" id="2795749"/>
    <lineage>
        <taxon>Eukaryota</taxon>
        <taxon>Fungi</taxon>
        <taxon>Dikarya</taxon>
        <taxon>Ascomycota</taxon>
        <taxon>Pezizomycotina</taxon>
        <taxon>Leotiomycetes</taxon>
        <taxon>Helotiales</taxon>
        <taxon>Drepanopezizaceae</taxon>
        <taxon>Diplocarpon</taxon>
    </lineage>
</organism>
<sequence>MACRGFAGSSAATRWDPPARSIADELAPPPDGQEDELVDPAHRGRRVEAARWCLGDWKFPTQLVNGTWPSPTPPQDQTEERTGLGPGDVAGVAEPARNAASLPRYIILLSVLTELRVGARPNRRL</sequence>
<name>A0A218ZGT5_9HELO</name>
<dbReference type="InParanoid" id="A0A218ZGT5"/>
<proteinExistence type="predicted"/>